<proteinExistence type="predicted"/>
<organism evidence="2 3">
    <name type="scientific">Actinoplanes regularis</name>
    <dbReference type="NCBI Taxonomy" id="52697"/>
    <lineage>
        <taxon>Bacteria</taxon>
        <taxon>Bacillati</taxon>
        <taxon>Actinomycetota</taxon>
        <taxon>Actinomycetes</taxon>
        <taxon>Micromonosporales</taxon>
        <taxon>Micromonosporaceae</taxon>
        <taxon>Actinoplanes</taxon>
    </lineage>
</organism>
<dbReference type="EMBL" id="FZNR01000036">
    <property type="protein sequence ID" value="SNT07255.1"/>
    <property type="molecule type" value="Genomic_DNA"/>
</dbReference>
<feature type="transmembrane region" description="Helical" evidence="1">
    <location>
        <begin position="69"/>
        <end position="94"/>
    </location>
</feature>
<sequence>MSERNWYAQVDVGVPRRAMAGLAAVYSVYAGVLAWSFGAFDLFMLAVFAIAAVILALPALAAGPDGFDVACWAVAVLILIVGCWLAIAGFFLLYPAVLPLALAARSRPMARHPWPLILTGVVIAAAPLAFLLAARP</sequence>
<accession>A0A239JN66</accession>
<dbReference type="RefSeq" id="WP_089299025.1">
    <property type="nucleotide sequence ID" value="NZ_BOMU01000126.1"/>
</dbReference>
<feature type="transmembrane region" description="Helical" evidence="1">
    <location>
        <begin position="114"/>
        <end position="134"/>
    </location>
</feature>
<feature type="transmembrane region" description="Helical" evidence="1">
    <location>
        <begin position="20"/>
        <end position="37"/>
    </location>
</feature>
<evidence type="ECO:0000313" key="2">
    <source>
        <dbReference type="EMBL" id="SNT07255.1"/>
    </source>
</evidence>
<keyword evidence="1" id="KW-0812">Transmembrane</keyword>
<evidence type="ECO:0000313" key="3">
    <source>
        <dbReference type="Proteomes" id="UP000198415"/>
    </source>
</evidence>
<evidence type="ECO:0000256" key="1">
    <source>
        <dbReference type="SAM" id="Phobius"/>
    </source>
</evidence>
<feature type="transmembrane region" description="Helical" evidence="1">
    <location>
        <begin position="43"/>
        <end position="62"/>
    </location>
</feature>
<keyword evidence="1" id="KW-0472">Membrane</keyword>
<reference evidence="2 3" key="1">
    <citation type="submission" date="2017-06" db="EMBL/GenBank/DDBJ databases">
        <authorList>
            <person name="Kim H.J."/>
            <person name="Triplett B.A."/>
        </authorList>
    </citation>
    <scope>NUCLEOTIDE SEQUENCE [LARGE SCALE GENOMIC DNA]</scope>
    <source>
        <strain evidence="2 3">DSM 43151</strain>
    </source>
</reference>
<name>A0A239JN66_9ACTN</name>
<dbReference type="AlphaFoldDB" id="A0A239JN66"/>
<protein>
    <submittedName>
        <fullName evidence="2">Uncharacterized protein</fullName>
    </submittedName>
</protein>
<gene>
    <name evidence="2" type="ORF">SAMN06264365_13658</name>
</gene>
<keyword evidence="3" id="KW-1185">Reference proteome</keyword>
<keyword evidence="1" id="KW-1133">Transmembrane helix</keyword>
<dbReference type="Proteomes" id="UP000198415">
    <property type="component" value="Unassembled WGS sequence"/>
</dbReference>